<feature type="region of interest" description="Disordered" evidence="1">
    <location>
        <begin position="456"/>
        <end position="487"/>
    </location>
</feature>
<dbReference type="InterPro" id="IPR000917">
    <property type="entry name" value="Sulfatase_N"/>
</dbReference>
<dbReference type="SUPFAM" id="SSF53649">
    <property type="entry name" value="Alkaline phosphatase-like"/>
    <property type="match status" value="1"/>
</dbReference>
<evidence type="ECO:0000313" key="4">
    <source>
        <dbReference type="Proteomes" id="UP000346198"/>
    </source>
</evidence>
<evidence type="ECO:0000256" key="1">
    <source>
        <dbReference type="SAM" id="MobiDB-lite"/>
    </source>
</evidence>
<dbReference type="Proteomes" id="UP000346198">
    <property type="component" value="Unassembled WGS sequence"/>
</dbReference>
<dbReference type="PANTHER" id="PTHR43751">
    <property type="entry name" value="SULFATASE"/>
    <property type="match status" value="1"/>
</dbReference>
<accession>A0A6C2UQW5</accession>
<dbReference type="AlphaFoldDB" id="A0A6C2UQW5"/>
<proteinExistence type="predicted"/>
<evidence type="ECO:0000259" key="2">
    <source>
        <dbReference type="Pfam" id="PF00884"/>
    </source>
</evidence>
<dbReference type="InterPro" id="IPR017850">
    <property type="entry name" value="Alkaline_phosphatase_core_sf"/>
</dbReference>
<dbReference type="RefSeq" id="WP_136064249.1">
    <property type="nucleotide sequence ID" value="NZ_CAAHFH010000002.1"/>
</dbReference>
<evidence type="ECO:0000313" key="3">
    <source>
        <dbReference type="EMBL" id="VGO22692.1"/>
    </source>
</evidence>
<feature type="domain" description="Sulfatase N-terminal" evidence="2">
    <location>
        <begin position="30"/>
        <end position="298"/>
    </location>
</feature>
<protein>
    <submittedName>
        <fullName evidence="3">Arylsulfatase</fullName>
    </submittedName>
</protein>
<gene>
    <name evidence="3" type="ORF">SCARR_04787</name>
</gene>
<dbReference type="PANTHER" id="PTHR43751:SF1">
    <property type="entry name" value="SULFATASE ATSG-RELATED"/>
    <property type="match status" value="1"/>
</dbReference>
<sequence length="487" mass="54729">MNKHVLIGSVLGFMTMAAVQDAVAVELSKPNILFCLADDWGWPHAGAYGDKVIKTPTFDRLAKEGVLFEHAFVSSPSCSPCRNSILTGQQFYRLGPGANLRGTLEVEDPNFMVLLRDAGYQIGHWRKAWGPGDYGPGGYTEHPCGPESEFDAFMKGRDPNKPFCFWFGTSDPHRPYAEGSGAKSGIDINKIHVPTFYPNTKDVRSDIADYYFEVQRWDTDVGRAIKLIEEVGELDNTIIVMTGDHGMPFPRCKANLYDWGIRVPLAIRWGGKTNPDRRITDFVSFTDIAPTFLDAAGIQVPTEMTGSSLLPIMNGEAEGRVDKERNFMVFGRERHVLCQKSPSLEGYPSRGIRTDQWLLILNLKPDRWPNGVPFGGTSRYCKSSFSDVDPGPTKSFITGNPEYKKFYDLCFAKRPAVELYDCKNDPDQVKNLAKDPAYSTMANQLKEQLLNYLESTGDPRFTDEPVQFDDYPHLKPPHVVNKRNKKK</sequence>
<dbReference type="CDD" id="cd16027">
    <property type="entry name" value="SGSH"/>
    <property type="match status" value="1"/>
</dbReference>
<reference evidence="3 4" key="1">
    <citation type="submission" date="2019-04" db="EMBL/GenBank/DDBJ databases">
        <authorList>
            <person name="Van Vliet M D."/>
        </authorList>
    </citation>
    <scope>NUCLEOTIDE SEQUENCE [LARGE SCALE GENOMIC DNA]</scope>
    <source>
        <strain evidence="3 4">F21</strain>
    </source>
</reference>
<name>A0A6C2UQW5_9BACT</name>
<dbReference type="InterPro" id="IPR052701">
    <property type="entry name" value="GAG_Ulvan_Degrading_Sulfatases"/>
</dbReference>
<keyword evidence="4" id="KW-1185">Reference proteome</keyword>
<dbReference type="EMBL" id="CAAHFH010000002">
    <property type="protein sequence ID" value="VGO22692.1"/>
    <property type="molecule type" value="Genomic_DNA"/>
</dbReference>
<dbReference type="Gene3D" id="3.40.720.10">
    <property type="entry name" value="Alkaline Phosphatase, subunit A"/>
    <property type="match status" value="1"/>
</dbReference>
<dbReference type="Pfam" id="PF00884">
    <property type="entry name" value="Sulfatase"/>
    <property type="match status" value="1"/>
</dbReference>
<organism evidence="3 4">
    <name type="scientific">Pontiella sulfatireligans</name>
    <dbReference type="NCBI Taxonomy" id="2750658"/>
    <lineage>
        <taxon>Bacteria</taxon>
        <taxon>Pseudomonadati</taxon>
        <taxon>Kiritimatiellota</taxon>
        <taxon>Kiritimatiellia</taxon>
        <taxon>Kiritimatiellales</taxon>
        <taxon>Pontiellaceae</taxon>
        <taxon>Pontiella</taxon>
    </lineage>
</organism>